<dbReference type="EMBL" id="SJPU01000003">
    <property type="protein sequence ID" value="TWU10904.1"/>
    <property type="molecule type" value="Genomic_DNA"/>
</dbReference>
<dbReference type="AlphaFoldDB" id="A0A5C6BKD3"/>
<dbReference type="Proteomes" id="UP000319908">
    <property type="component" value="Unassembled WGS sequence"/>
</dbReference>
<accession>A0A5C6BKD3</accession>
<reference evidence="1 2" key="1">
    <citation type="journal article" date="2020" name="Antonie Van Leeuwenhoek">
        <title>Rhodopirellula heiligendammensis sp. nov., Rhodopirellula pilleata sp. nov., and Rhodopirellula solitaria sp. nov. isolated from natural or artificial marine surfaces in Northern Germany and California, USA, and emended description of the genus Rhodopirellula.</title>
        <authorList>
            <person name="Kallscheuer N."/>
            <person name="Wiegand S."/>
            <person name="Jogler M."/>
            <person name="Boedeker C."/>
            <person name="Peeters S.H."/>
            <person name="Rast P."/>
            <person name="Heuer A."/>
            <person name="Jetten M.S.M."/>
            <person name="Rohde M."/>
            <person name="Jogler C."/>
        </authorList>
    </citation>
    <scope>NUCLEOTIDE SEQUENCE [LARGE SCALE GENOMIC DNA]</scope>
    <source>
        <strain evidence="1 2">Poly21</strain>
    </source>
</reference>
<evidence type="ECO:0000313" key="2">
    <source>
        <dbReference type="Proteomes" id="UP000319908"/>
    </source>
</evidence>
<name>A0A5C6BKD3_9BACT</name>
<organism evidence="1 2">
    <name type="scientific">Allorhodopirellula heiligendammensis</name>
    <dbReference type="NCBI Taxonomy" id="2714739"/>
    <lineage>
        <taxon>Bacteria</taxon>
        <taxon>Pseudomonadati</taxon>
        <taxon>Planctomycetota</taxon>
        <taxon>Planctomycetia</taxon>
        <taxon>Pirellulales</taxon>
        <taxon>Pirellulaceae</taxon>
        <taxon>Allorhodopirellula</taxon>
    </lineage>
</organism>
<evidence type="ECO:0000313" key="1">
    <source>
        <dbReference type="EMBL" id="TWU10904.1"/>
    </source>
</evidence>
<sequence length="429" mass="45249">MKKEFDRNSTGFAQTAFFLLAVWGSVAPASAVGQPPPNSVLACETLVQTGITLSVTQQPLGELLPQLLPQASRENVSNRGPWPPIRSLWLDRQIDPGVHVSLTAAATPAAKVILEVAEMNDLAVFPLPGVLIVGRPDWVDSAVSHLTSNESSPGDLISVRWPTGSTAAEVLALLLAAPARSKGSQVVTDLASIVPTTADAGRSDQVPSWLPHDIWTAGSLVAVDRRLAVELLLAQFRNALRRGTRLETLTARGGGVDSSDALGEAVSAPEGVLAWSALPTERPFTLAYPSGDGALAIRSALSKSHPRASIGMVKNQLLVNTTAENHRLAIATHWRAATGEPAAARQGNVGTVPVFDLQLVDKPAVEVLRQLAQAAGKSFQVDEAAESAGNTPVTLDAKKKTLQQLAQLVAEKAGLEVQWGDTDVIVRAR</sequence>
<protein>
    <submittedName>
        <fullName evidence="1">Uncharacterized protein</fullName>
    </submittedName>
</protein>
<keyword evidence="2" id="KW-1185">Reference proteome</keyword>
<proteinExistence type="predicted"/>
<comment type="caution">
    <text evidence="1">The sequence shown here is derived from an EMBL/GenBank/DDBJ whole genome shotgun (WGS) entry which is preliminary data.</text>
</comment>
<gene>
    <name evidence="1" type="ORF">Poly21_48100</name>
</gene>